<keyword evidence="2" id="KW-1185">Reference proteome</keyword>
<name>A0ACB6SGS3_9PLEO</name>
<dbReference type="Proteomes" id="UP000799754">
    <property type="component" value="Unassembled WGS sequence"/>
</dbReference>
<protein>
    <submittedName>
        <fullName evidence="1">Uncharacterized protein</fullName>
    </submittedName>
</protein>
<evidence type="ECO:0000313" key="1">
    <source>
        <dbReference type="EMBL" id="KAF2633485.1"/>
    </source>
</evidence>
<organism evidence="1 2">
    <name type="scientific">Macroventuria anomochaeta</name>
    <dbReference type="NCBI Taxonomy" id="301207"/>
    <lineage>
        <taxon>Eukaryota</taxon>
        <taxon>Fungi</taxon>
        <taxon>Dikarya</taxon>
        <taxon>Ascomycota</taxon>
        <taxon>Pezizomycotina</taxon>
        <taxon>Dothideomycetes</taxon>
        <taxon>Pleosporomycetidae</taxon>
        <taxon>Pleosporales</taxon>
        <taxon>Pleosporineae</taxon>
        <taxon>Didymellaceae</taxon>
        <taxon>Macroventuria</taxon>
    </lineage>
</organism>
<accession>A0ACB6SGS3</accession>
<gene>
    <name evidence="1" type="ORF">BU25DRAFT_405374</name>
</gene>
<dbReference type="EMBL" id="MU006701">
    <property type="protein sequence ID" value="KAF2633485.1"/>
    <property type="molecule type" value="Genomic_DNA"/>
</dbReference>
<proteinExistence type="predicted"/>
<comment type="caution">
    <text evidence="1">The sequence shown here is derived from an EMBL/GenBank/DDBJ whole genome shotgun (WGS) entry which is preliminary data.</text>
</comment>
<reference evidence="1" key="1">
    <citation type="journal article" date="2020" name="Stud. Mycol.">
        <title>101 Dothideomycetes genomes: a test case for predicting lifestyles and emergence of pathogens.</title>
        <authorList>
            <person name="Haridas S."/>
            <person name="Albert R."/>
            <person name="Binder M."/>
            <person name="Bloem J."/>
            <person name="Labutti K."/>
            <person name="Salamov A."/>
            <person name="Andreopoulos B."/>
            <person name="Baker S."/>
            <person name="Barry K."/>
            <person name="Bills G."/>
            <person name="Bluhm B."/>
            <person name="Cannon C."/>
            <person name="Castanera R."/>
            <person name="Culley D."/>
            <person name="Daum C."/>
            <person name="Ezra D."/>
            <person name="Gonzalez J."/>
            <person name="Henrissat B."/>
            <person name="Kuo A."/>
            <person name="Liang C."/>
            <person name="Lipzen A."/>
            <person name="Lutzoni F."/>
            <person name="Magnuson J."/>
            <person name="Mondo S."/>
            <person name="Nolan M."/>
            <person name="Ohm R."/>
            <person name="Pangilinan J."/>
            <person name="Park H.-J."/>
            <person name="Ramirez L."/>
            <person name="Alfaro M."/>
            <person name="Sun H."/>
            <person name="Tritt A."/>
            <person name="Yoshinaga Y."/>
            <person name="Zwiers L.-H."/>
            <person name="Turgeon B."/>
            <person name="Goodwin S."/>
            <person name="Spatafora J."/>
            <person name="Crous P."/>
            <person name="Grigoriev I."/>
        </authorList>
    </citation>
    <scope>NUCLEOTIDE SEQUENCE</scope>
    <source>
        <strain evidence="1">CBS 525.71</strain>
    </source>
</reference>
<evidence type="ECO:0000313" key="2">
    <source>
        <dbReference type="Proteomes" id="UP000799754"/>
    </source>
</evidence>
<sequence length="79" mass="8959">MSWTRLLSAKLTTKNSRRPDLVRIGGASWDDLQKLGKRQLEDLDAAPDTHTRKLLSEVELPIDVFARVNCEEHRSNTGT</sequence>